<keyword evidence="13 14" id="KW-0002">3D-structure</keyword>
<name>A4VD15_TETTS</name>
<dbReference type="InterPro" id="IPR042815">
    <property type="entry name" value="DRC10"/>
</dbReference>
<evidence type="ECO:0000256" key="8">
    <source>
        <dbReference type="ARBA" id="ARBA00023212"/>
    </source>
</evidence>
<dbReference type="eggNOG" id="ENOG502R2DP">
    <property type="taxonomic scope" value="Eukaryota"/>
</dbReference>
<keyword evidence="9" id="KW-0966">Cell projection</keyword>
<evidence type="ECO:0000256" key="6">
    <source>
        <dbReference type="ARBA" id="ARBA00022846"/>
    </source>
</evidence>
<dbReference type="EMBL" id="GG662495">
    <property type="protein sequence ID" value="EDK31420.2"/>
    <property type="molecule type" value="Genomic_DNA"/>
</dbReference>
<evidence type="ECO:0007829" key="13">
    <source>
        <dbReference type="PDB" id="8TH8"/>
    </source>
</evidence>
<evidence type="ECO:0000256" key="5">
    <source>
        <dbReference type="ARBA" id="ARBA00022490"/>
    </source>
</evidence>
<gene>
    <name evidence="11" type="ORF">TTHERM_00535929</name>
</gene>
<evidence type="ECO:0007829" key="14">
    <source>
        <dbReference type="PDB" id="8TID"/>
    </source>
</evidence>
<proteinExistence type="evidence at protein level"/>
<reference evidence="13 14" key="3">
    <citation type="journal article" date="2023" name="Nat. Commun.">
        <title>Integrated modeling of the Nexin-dynein regulatory complex reveals its regulatory mechanism.</title>
        <authorList>
            <person name="Ghanaeian A."/>
            <person name="Majhi S."/>
            <person name="McCafferty C.L."/>
            <person name="Nami B."/>
            <person name="Black C.S."/>
            <person name="Yang S.K."/>
            <person name="Legal T."/>
            <person name="Papoulas O."/>
            <person name="Janowska M."/>
            <person name="Valente-Paterno M."/>
            <person name="Marcotte E.M."/>
            <person name="Wloga D."/>
            <person name="Bui K.H."/>
        </authorList>
    </citation>
    <scope>STRUCTURE BY ELECTRON MICROSCOPY (3.60 ANGSTROMS)</scope>
</reference>
<dbReference type="PDB" id="8TID">
    <property type="method" value="EM"/>
    <property type="resolution" value="3.60 A"/>
    <property type="chains" value="K=1-434"/>
</dbReference>
<feature type="region of interest" description="Disordered" evidence="10">
    <location>
        <begin position="1"/>
        <end position="34"/>
    </location>
</feature>
<dbReference type="AlphaFoldDB" id="A4VD15"/>
<feature type="compositionally biased region" description="Basic and acidic residues" evidence="10">
    <location>
        <begin position="313"/>
        <end position="323"/>
    </location>
</feature>
<reference evidence="11" key="1">
    <citation type="submission" date="2008-09" db="EMBL/GenBank/DDBJ databases">
        <authorList>
            <person name="Eisen J.A."/>
            <person name="Wu M."/>
            <person name="Wu D."/>
            <person name="Nierman W.C."/>
            <person name="Orias E."/>
            <person name="Delcher A.L."/>
            <person name="Salzberg S.L."/>
        </authorList>
    </citation>
    <scope>NUCLEOTIDE SEQUENCE</scope>
    <source>
        <strain evidence="11">SB210</strain>
    </source>
</reference>
<protein>
    <recommendedName>
        <fullName evidence="4">Dynein regulatory complex protein 10</fullName>
    </recommendedName>
</protein>
<organism evidence="11 12">
    <name type="scientific">Tetrahymena thermophila (strain SB210)</name>
    <dbReference type="NCBI Taxonomy" id="312017"/>
    <lineage>
        <taxon>Eukaryota</taxon>
        <taxon>Sar</taxon>
        <taxon>Alveolata</taxon>
        <taxon>Ciliophora</taxon>
        <taxon>Intramacronucleata</taxon>
        <taxon>Oligohymenophorea</taxon>
        <taxon>Hymenostomatida</taxon>
        <taxon>Tetrahymenina</taxon>
        <taxon>Tetrahymenidae</taxon>
        <taxon>Tetrahymena</taxon>
    </lineage>
</organism>
<dbReference type="HOGENOM" id="CLU_652932_0_0_1"/>
<dbReference type="InParanoid" id="A4VD15"/>
<evidence type="ECO:0000313" key="11">
    <source>
        <dbReference type="EMBL" id="EDK31420.2"/>
    </source>
</evidence>
<comment type="similarity">
    <text evidence="3">Belongs to the DRC10 family.</text>
</comment>
<comment type="subcellular location">
    <subcellularLocation>
        <location evidence="2">Cytoplasm</location>
        <location evidence="2">Cytoskeleton</location>
        <location evidence="2">Flagellum axoneme</location>
    </subcellularLocation>
</comment>
<sequence>MQNLSKMQSRLHPRPEGEGGGGGGRTKEKGKSLQETHKEMLKNIESTNIGKPTIVEAQRILKIIDNLSTNLTIFIYLDSELISKFLDVAKHSKLSKDLVSKLSQRCLDLLKSQAEIEAKFKPYASLLDQSNKEAEDVEEEKMIDAERLRMQLENNFKDLVRHLRNSPEDFEIIKSMKTNVNPDLNDLVHCIHCQKVIMLKKLSTASEEDENHKAQLRDLEEKIEELEKKKNKIQEDLTKLKEHRQKFSKEKKEELEKLKNEIAEVKAEKEKKASQLKNELDNRLKQLERDHLAKKDKLDKELQKLEDDFAKLKQDHANDETKLKTNKRQQQNSLADNIESYDALMKDQHQKKQEIEEELAKIIEEVDTLKQLFKEIDEEKQRERELEEEFRLKKEQWEIQERRKKEAARCILHFLMARKEKSKKKKKKKGKKKK</sequence>
<evidence type="ECO:0000256" key="9">
    <source>
        <dbReference type="ARBA" id="ARBA00023273"/>
    </source>
</evidence>
<dbReference type="KEGG" id="tet:TTHERM_00535929"/>
<dbReference type="OrthoDB" id="298024at2759"/>
<evidence type="ECO:0000313" key="12">
    <source>
        <dbReference type="Proteomes" id="UP000009168"/>
    </source>
</evidence>
<dbReference type="PANTHER" id="PTHR31598:SF1">
    <property type="entry name" value="DYNEIN REGULATORY COMPLEX PROTEIN 10"/>
    <property type="match status" value="1"/>
</dbReference>
<dbReference type="GeneID" id="7826598"/>
<dbReference type="PANTHER" id="PTHR31598">
    <property type="entry name" value="IQ DOMAIN-CONTAINING PROTEIN D"/>
    <property type="match status" value="1"/>
</dbReference>
<feature type="compositionally biased region" description="Basic and acidic residues" evidence="10">
    <location>
        <begin position="25"/>
        <end position="34"/>
    </location>
</feature>
<dbReference type="Proteomes" id="UP000009168">
    <property type="component" value="Unassembled WGS sequence"/>
</dbReference>
<dbReference type="EMDB" id="EMD-41284"/>
<evidence type="ECO:0000256" key="4">
    <source>
        <dbReference type="ARBA" id="ARBA00021752"/>
    </source>
</evidence>
<keyword evidence="8" id="KW-0206">Cytoskeleton</keyword>
<dbReference type="EMDB" id="EMD-41251"/>
<evidence type="ECO:0000256" key="2">
    <source>
        <dbReference type="ARBA" id="ARBA00004611"/>
    </source>
</evidence>
<dbReference type="PDB" id="8TH8">
    <property type="method" value="EM"/>
    <property type="resolution" value="7.40 A"/>
    <property type="chains" value="K=1-434"/>
</dbReference>
<keyword evidence="5" id="KW-0963">Cytoplasm</keyword>
<evidence type="ECO:0000256" key="3">
    <source>
        <dbReference type="ARBA" id="ARBA00009071"/>
    </source>
</evidence>
<keyword evidence="12" id="KW-1185">Reference proteome</keyword>
<reference evidence="11" key="2">
    <citation type="submission" date="2014-02" db="EMBL/GenBank/DDBJ databases">
        <title>Annotation update of Tetrahymena thermophila SB210.</title>
        <authorList>
            <person name="Bidwell S."/>
            <person name="Michalis H.M."/>
            <person name="Zafar N."/>
            <person name="Joardar V."/>
            <person name="Miao W."/>
            <person name="Russ C."/>
            <person name="Eisen J."/>
            <person name="Wu M."/>
            <person name="Wu D."/>
            <person name="Nierman W."/>
            <person name="Orias E."/>
            <person name="Delcher A."/>
            <person name="Salzberg S."/>
            <person name="Coyne R."/>
        </authorList>
    </citation>
    <scope>NUCLEOTIDE SEQUENCE</scope>
    <source>
        <strain evidence="11">SB210</strain>
    </source>
</reference>
<accession>A4VD15</accession>
<evidence type="ECO:0000256" key="10">
    <source>
        <dbReference type="SAM" id="MobiDB-lite"/>
    </source>
</evidence>
<evidence type="ECO:0000256" key="1">
    <source>
        <dbReference type="ARBA" id="ARBA00003029"/>
    </source>
</evidence>
<dbReference type="RefSeq" id="XP_001470994.2">
    <property type="nucleotide sequence ID" value="XM_001470944.2"/>
</dbReference>
<dbReference type="SMR" id="A4VD15"/>
<evidence type="ECO:0000256" key="7">
    <source>
        <dbReference type="ARBA" id="ARBA00023069"/>
    </source>
</evidence>
<feature type="region of interest" description="Disordered" evidence="10">
    <location>
        <begin position="313"/>
        <end position="335"/>
    </location>
</feature>
<keyword evidence="7" id="KW-0969">Cilium</keyword>
<keyword evidence="6" id="KW-0282">Flagellum</keyword>
<comment type="function">
    <text evidence="1">Component of the nexin-dynein regulatory complex (N-DRC), a key regulator of ciliary/flagellar motility which maintains the alignment and integrity of the distal axoneme and regulates microtubule sliding in motile axonemes.</text>
</comment>